<dbReference type="Pfam" id="PF00756">
    <property type="entry name" value="Esterase"/>
    <property type="match status" value="1"/>
</dbReference>
<gene>
    <name evidence="8" type="ORF">ElyMa_000438300</name>
</gene>
<evidence type="ECO:0000313" key="9">
    <source>
        <dbReference type="Proteomes" id="UP000762676"/>
    </source>
</evidence>
<keyword evidence="9" id="KW-1185">Reference proteome</keyword>
<proteinExistence type="inferred from homology"/>
<dbReference type="SUPFAM" id="SSF53474">
    <property type="entry name" value="alpha/beta-Hydrolases"/>
    <property type="match status" value="1"/>
</dbReference>
<evidence type="ECO:0000256" key="5">
    <source>
        <dbReference type="ARBA" id="ARBA00022487"/>
    </source>
</evidence>
<dbReference type="GO" id="GO:0005829">
    <property type="term" value="C:cytosol"/>
    <property type="evidence" value="ECO:0007669"/>
    <property type="project" value="TreeGrafter"/>
</dbReference>
<dbReference type="GO" id="GO:0018738">
    <property type="term" value="F:S-formylglutathione hydrolase activity"/>
    <property type="evidence" value="ECO:0007669"/>
    <property type="project" value="UniProtKB-EC"/>
</dbReference>
<reference evidence="8 9" key="1">
    <citation type="journal article" date="2021" name="Elife">
        <title>Chloroplast acquisition without the gene transfer in kleptoplastic sea slugs, Plakobranchus ocellatus.</title>
        <authorList>
            <person name="Maeda T."/>
            <person name="Takahashi S."/>
            <person name="Yoshida T."/>
            <person name="Shimamura S."/>
            <person name="Takaki Y."/>
            <person name="Nagai Y."/>
            <person name="Toyoda A."/>
            <person name="Suzuki Y."/>
            <person name="Arimoto A."/>
            <person name="Ishii H."/>
            <person name="Satoh N."/>
            <person name="Nishiyama T."/>
            <person name="Hasebe M."/>
            <person name="Maruyama T."/>
            <person name="Minagawa J."/>
            <person name="Obokata J."/>
            <person name="Shigenobu S."/>
        </authorList>
    </citation>
    <scope>NUCLEOTIDE SEQUENCE [LARGE SCALE GENOMIC DNA]</scope>
</reference>
<evidence type="ECO:0000256" key="1">
    <source>
        <dbReference type="ARBA" id="ARBA00002608"/>
    </source>
</evidence>
<keyword evidence="6 8" id="KW-0378">Hydrolase</keyword>
<dbReference type="PANTHER" id="PTHR10061:SF0">
    <property type="entry name" value="S-FORMYLGLUTATHIONE HYDROLASE"/>
    <property type="match status" value="1"/>
</dbReference>
<comment type="function">
    <text evidence="1">Serine hydrolase involved in the detoxification of formaldehyde.</text>
</comment>
<dbReference type="PANTHER" id="PTHR10061">
    <property type="entry name" value="S-FORMYLGLUTATHIONE HYDROLASE"/>
    <property type="match status" value="1"/>
</dbReference>
<comment type="caution">
    <text evidence="8">The sequence shown here is derived from an EMBL/GenBank/DDBJ whole genome shotgun (WGS) entry which is preliminary data.</text>
</comment>
<evidence type="ECO:0000256" key="2">
    <source>
        <dbReference type="ARBA" id="ARBA00005622"/>
    </source>
</evidence>
<dbReference type="Proteomes" id="UP000762676">
    <property type="component" value="Unassembled WGS sequence"/>
</dbReference>
<dbReference type="GO" id="GO:0046294">
    <property type="term" value="P:formaldehyde catabolic process"/>
    <property type="evidence" value="ECO:0007669"/>
    <property type="project" value="InterPro"/>
</dbReference>
<protein>
    <recommendedName>
        <fullName evidence="4">S-formylglutathione hydrolase</fullName>
        <ecNumber evidence="3">3.1.2.12</ecNumber>
    </recommendedName>
    <alternativeName>
        <fullName evidence="7">Esterase D</fullName>
    </alternativeName>
</protein>
<organism evidence="8 9">
    <name type="scientific">Elysia marginata</name>
    <dbReference type="NCBI Taxonomy" id="1093978"/>
    <lineage>
        <taxon>Eukaryota</taxon>
        <taxon>Metazoa</taxon>
        <taxon>Spiralia</taxon>
        <taxon>Lophotrochozoa</taxon>
        <taxon>Mollusca</taxon>
        <taxon>Gastropoda</taxon>
        <taxon>Heterobranchia</taxon>
        <taxon>Euthyneura</taxon>
        <taxon>Panpulmonata</taxon>
        <taxon>Sacoglossa</taxon>
        <taxon>Placobranchoidea</taxon>
        <taxon>Plakobranchidae</taxon>
        <taxon>Elysia</taxon>
    </lineage>
</organism>
<dbReference type="EC" id="3.1.2.12" evidence="3"/>
<dbReference type="InterPro" id="IPR000801">
    <property type="entry name" value="Esterase-like"/>
</dbReference>
<sequence length="224" mass="24936">MNIGKDYHMGLPPRVFKKLEVKWQSSRSFQATTSLVENKECIAMRGGLNIEGEDDSYDFGSGAGFYVDATTEKWKKNYRMYSYITKEFLNLVHENFPTLPGRQSVFGHSMGGHGALIATLKNPGLFRSVSAFAPISNPTECAWGHKCFGGYLGDDKDAWKAYDATVLVKSYDGPPLDILIDQGAADNFLTQKQLLPEKLLEACKENNIPCVLRMKEVKHGVANT</sequence>
<evidence type="ECO:0000256" key="6">
    <source>
        <dbReference type="ARBA" id="ARBA00022801"/>
    </source>
</evidence>
<dbReference type="AlphaFoldDB" id="A0AAV4FPC0"/>
<accession>A0AAV4FPC0</accession>
<comment type="similarity">
    <text evidence="2">Belongs to the esterase D family.</text>
</comment>
<dbReference type="Gene3D" id="3.40.50.1820">
    <property type="entry name" value="alpha/beta hydrolase"/>
    <property type="match status" value="1"/>
</dbReference>
<dbReference type="InterPro" id="IPR029058">
    <property type="entry name" value="AB_hydrolase_fold"/>
</dbReference>
<keyword evidence="5" id="KW-0719">Serine esterase</keyword>
<dbReference type="EMBL" id="BMAT01000866">
    <property type="protein sequence ID" value="GFR74784.1"/>
    <property type="molecule type" value="Genomic_DNA"/>
</dbReference>
<evidence type="ECO:0000256" key="4">
    <source>
        <dbReference type="ARBA" id="ARBA00016774"/>
    </source>
</evidence>
<name>A0AAV4FPC0_9GAST</name>
<evidence type="ECO:0000256" key="7">
    <source>
        <dbReference type="ARBA" id="ARBA00032082"/>
    </source>
</evidence>
<dbReference type="InterPro" id="IPR014186">
    <property type="entry name" value="S-formylglutathione_hydrol"/>
</dbReference>
<evidence type="ECO:0000313" key="8">
    <source>
        <dbReference type="EMBL" id="GFR74784.1"/>
    </source>
</evidence>
<evidence type="ECO:0000256" key="3">
    <source>
        <dbReference type="ARBA" id="ARBA00012479"/>
    </source>
</evidence>
<dbReference type="GO" id="GO:0052689">
    <property type="term" value="F:carboxylic ester hydrolase activity"/>
    <property type="evidence" value="ECO:0007669"/>
    <property type="project" value="UniProtKB-KW"/>
</dbReference>